<feature type="compositionally biased region" description="Low complexity" evidence="1">
    <location>
        <begin position="42"/>
        <end position="55"/>
    </location>
</feature>
<name>A0ABP8J0P5_9BACT</name>
<gene>
    <name evidence="3" type="ORF">GCM10023186_23540</name>
</gene>
<feature type="chain" id="PRO_5046966414" description="Periplasmic heavy metal sensor" evidence="2">
    <location>
        <begin position="20"/>
        <end position="167"/>
    </location>
</feature>
<feature type="region of interest" description="Disordered" evidence="1">
    <location>
        <begin position="21"/>
        <end position="59"/>
    </location>
</feature>
<keyword evidence="4" id="KW-1185">Reference proteome</keyword>
<dbReference type="EMBL" id="BAABHA010000007">
    <property type="protein sequence ID" value="GAA4382856.1"/>
    <property type="molecule type" value="Genomic_DNA"/>
</dbReference>
<feature type="signal peptide" evidence="2">
    <location>
        <begin position="1"/>
        <end position="19"/>
    </location>
</feature>
<proteinExistence type="predicted"/>
<evidence type="ECO:0000313" key="4">
    <source>
        <dbReference type="Proteomes" id="UP001500454"/>
    </source>
</evidence>
<sequence length="167" mass="18109">MKRTLLAGLLLVGAPAAWAQTATVKTKTKSETDGTSVKTKTAAPAPAAAQRAPAPKLTDEQITAKARELTLNLKQGLSLSPQQEVKVQEINERSIRQVETARVQYRSDLRKLNLTVDDIGQARLSALKDALTPAQFARYQQQREKKMGIPNVQGVQGNAVPGLRGQE</sequence>
<keyword evidence="2" id="KW-0732">Signal</keyword>
<comment type="caution">
    <text evidence="3">The sequence shown here is derived from an EMBL/GenBank/DDBJ whole genome shotgun (WGS) entry which is preliminary data.</text>
</comment>
<organism evidence="3 4">
    <name type="scientific">Hymenobacter koreensis</name>
    <dbReference type="NCBI Taxonomy" id="1084523"/>
    <lineage>
        <taxon>Bacteria</taxon>
        <taxon>Pseudomonadati</taxon>
        <taxon>Bacteroidota</taxon>
        <taxon>Cytophagia</taxon>
        <taxon>Cytophagales</taxon>
        <taxon>Hymenobacteraceae</taxon>
        <taxon>Hymenobacter</taxon>
    </lineage>
</organism>
<evidence type="ECO:0008006" key="5">
    <source>
        <dbReference type="Google" id="ProtNLM"/>
    </source>
</evidence>
<protein>
    <recommendedName>
        <fullName evidence="5">Periplasmic heavy metal sensor</fullName>
    </recommendedName>
</protein>
<evidence type="ECO:0000313" key="3">
    <source>
        <dbReference type="EMBL" id="GAA4382856.1"/>
    </source>
</evidence>
<evidence type="ECO:0000256" key="1">
    <source>
        <dbReference type="SAM" id="MobiDB-lite"/>
    </source>
</evidence>
<evidence type="ECO:0000256" key="2">
    <source>
        <dbReference type="SAM" id="SignalP"/>
    </source>
</evidence>
<dbReference type="RefSeq" id="WP_345224412.1">
    <property type="nucleotide sequence ID" value="NZ_BAABHA010000007.1"/>
</dbReference>
<dbReference type="Proteomes" id="UP001500454">
    <property type="component" value="Unassembled WGS sequence"/>
</dbReference>
<accession>A0ABP8J0P5</accession>
<reference evidence="4" key="1">
    <citation type="journal article" date="2019" name="Int. J. Syst. Evol. Microbiol.">
        <title>The Global Catalogue of Microorganisms (GCM) 10K type strain sequencing project: providing services to taxonomists for standard genome sequencing and annotation.</title>
        <authorList>
            <consortium name="The Broad Institute Genomics Platform"/>
            <consortium name="The Broad Institute Genome Sequencing Center for Infectious Disease"/>
            <person name="Wu L."/>
            <person name="Ma J."/>
        </authorList>
    </citation>
    <scope>NUCLEOTIDE SEQUENCE [LARGE SCALE GENOMIC DNA]</scope>
    <source>
        <strain evidence="4">JCM 17924</strain>
    </source>
</reference>